<feature type="domain" description="Reverse transcriptase zinc-binding" evidence="1">
    <location>
        <begin position="4"/>
        <end position="65"/>
    </location>
</feature>
<gene>
    <name evidence="2" type="ORF">PIB30_079157</name>
</gene>
<dbReference type="InterPro" id="IPR026960">
    <property type="entry name" value="RVT-Znf"/>
</dbReference>
<evidence type="ECO:0000313" key="2">
    <source>
        <dbReference type="EMBL" id="MED6199789.1"/>
    </source>
</evidence>
<reference evidence="2 3" key="1">
    <citation type="journal article" date="2023" name="Plants (Basel)">
        <title>Bridging the Gap: Combining Genomics and Transcriptomics Approaches to Understand Stylosanthes scabra, an Orphan Legume from the Brazilian Caatinga.</title>
        <authorList>
            <person name="Ferreira-Neto J.R.C."/>
            <person name="da Silva M.D."/>
            <person name="Binneck E."/>
            <person name="de Melo N.F."/>
            <person name="da Silva R.H."/>
            <person name="de Melo A.L.T.M."/>
            <person name="Pandolfi V."/>
            <person name="Bustamante F.O."/>
            <person name="Brasileiro-Vidal A.C."/>
            <person name="Benko-Iseppon A.M."/>
        </authorList>
    </citation>
    <scope>NUCLEOTIDE SEQUENCE [LARGE SCALE GENOMIC DNA]</scope>
    <source>
        <tissue evidence="2">Leaves</tissue>
    </source>
</reference>
<comment type="caution">
    <text evidence="2">The sequence shown here is derived from an EMBL/GenBank/DDBJ whole genome shotgun (WGS) entry which is preliminary data.</text>
</comment>
<evidence type="ECO:0000259" key="1">
    <source>
        <dbReference type="Pfam" id="PF13966"/>
    </source>
</evidence>
<name>A0ABU6XP18_9FABA</name>
<dbReference type="Pfam" id="PF13966">
    <property type="entry name" value="zf-RVT"/>
    <property type="match status" value="1"/>
</dbReference>
<proteinExistence type="predicted"/>
<dbReference type="Proteomes" id="UP001341840">
    <property type="component" value="Unassembled WGS sequence"/>
</dbReference>
<protein>
    <recommendedName>
        <fullName evidence="1">Reverse transcriptase zinc-binding domain-containing protein</fullName>
    </recommendedName>
</protein>
<accession>A0ABU6XP18</accession>
<organism evidence="2 3">
    <name type="scientific">Stylosanthes scabra</name>
    <dbReference type="NCBI Taxonomy" id="79078"/>
    <lineage>
        <taxon>Eukaryota</taxon>
        <taxon>Viridiplantae</taxon>
        <taxon>Streptophyta</taxon>
        <taxon>Embryophyta</taxon>
        <taxon>Tracheophyta</taxon>
        <taxon>Spermatophyta</taxon>
        <taxon>Magnoliopsida</taxon>
        <taxon>eudicotyledons</taxon>
        <taxon>Gunneridae</taxon>
        <taxon>Pentapetalae</taxon>
        <taxon>rosids</taxon>
        <taxon>fabids</taxon>
        <taxon>Fabales</taxon>
        <taxon>Fabaceae</taxon>
        <taxon>Papilionoideae</taxon>
        <taxon>50 kb inversion clade</taxon>
        <taxon>dalbergioids sensu lato</taxon>
        <taxon>Dalbergieae</taxon>
        <taxon>Pterocarpus clade</taxon>
        <taxon>Stylosanthes</taxon>
    </lineage>
</organism>
<keyword evidence="3" id="KW-1185">Reference proteome</keyword>
<evidence type="ECO:0000313" key="3">
    <source>
        <dbReference type="Proteomes" id="UP001341840"/>
    </source>
</evidence>
<sequence>MRHVFSNLWQGLVPPRVEMLAWFAMTKGLSTKDLLRKRNIIPSGDINCKICNKEEEINKIIFENTTTTWKSACEQMKALTGFWSEEKSSQTKLGYAGQGSVEVMDRKYLWRQCNIFKPDASKYTAVQFLIEDVEVREEEVAMVVESKELVEWIKGKEDTN</sequence>
<dbReference type="EMBL" id="JASCZI010212562">
    <property type="protein sequence ID" value="MED6199789.1"/>
    <property type="molecule type" value="Genomic_DNA"/>
</dbReference>